<keyword evidence="3" id="KW-1185">Reference proteome</keyword>
<evidence type="ECO:0000313" key="3">
    <source>
        <dbReference type="Proteomes" id="UP001314170"/>
    </source>
</evidence>
<name>A0AAV1R1V2_9ROSI</name>
<dbReference type="Proteomes" id="UP001314170">
    <property type="component" value="Unassembled WGS sequence"/>
</dbReference>
<evidence type="ECO:0000313" key="2">
    <source>
        <dbReference type="EMBL" id="CAK7327274.1"/>
    </source>
</evidence>
<organism evidence="2 3">
    <name type="scientific">Dovyalis caffra</name>
    <dbReference type="NCBI Taxonomy" id="77055"/>
    <lineage>
        <taxon>Eukaryota</taxon>
        <taxon>Viridiplantae</taxon>
        <taxon>Streptophyta</taxon>
        <taxon>Embryophyta</taxon>
        <taxon>Tracheophyta</taxon>
        <taxon>Spermatophyta</taxon>
        <taxon>Magnoliopsida</taxon>
        <taxon>eudicotyledons</taxon>
        <taxon>Gunneridae</taxon>
        <taxon>Pentapetalae</taxon>
        <taxon>rosids</taxon>
        <taxon>fabids</taxon>
        <taxon>Malpighiales</taxon>
        <taxon>Salicaceae</taxon>
        <taxon>Flacourtieae</taxon>
        <taxon>Dovyalis</taxon>
    </lineage>
</organism>
<evidence type="ECO:0000256" key="1">
    <source>
        <dbReference type="SAM" id="MobiDB-lite"/>
    </source>
</evidence>
<dbReference type="AlphaFoldDB" id="A0AAV1R1V2"/>
<feature type="region of interest" description="Disordered" evidence="1">
    <location>
        <begin position="79"/>
        <end position="111"/>
    </location>
</feature>
<reference evidence="2 3" key="1">
    <citation type="submission" date="2024-01" db="EMBL/GenBank/DDBJ databases">
        <authorList>
            <person name="Waweru B."/>
        </authorList>
    </citation>
    <scope>NUCLEOTIDE SEQUENCE [LARGE SCALE GENOMIC DNA]</scope>
</reference>
<dbReference type="EMBL" id="CAWUPB010000851">
    <property type="protein sequence ID" value="CAK7327274.1"/>
    <property type="molecule type" value="Genomic_DNA"/>
</dbReference>
<comment type="caution">
    <text evidence="2">The sequence shown here is derived from an EMBL/GenBank/DDBJ whole genome shotgun (WGS) entry which is preliminary data.</text>
</comment>
<sequence length="111" mass="12396">MIAGDPLRIFTLEYVVFEGQDMVEANQKGMVIGNGKKEGRKVGVLLWQRKDFWVAEMALSRFILAKPVLHFHTRGIPKSTRWVSSSSSSSSNGGTQKFSHVKGVEGEKENE</sequence>
<protein>
    <submittedName>
        <fullName evidence="2">Uncharacterized protein</fullName>
    </submittedName>
</protein>
<feature type="compositionally biased region" description="Basic and acidic residues" evidence="1">
    <location>
        <begin position="102"/>
        <end position="111"/>
    </location>
</feature>
<gene>
    <name evidence="2" type="ORF">DCAF_LOCUS4981</name>
</gene>
<proteinExistence type="predicted"/>
<accession>A0AAV1R1V2</accession>